<comment type="caution">
    <text evidence="1">The sequence shown here is derived from an EMBL/GenBank/DDBJ whole genome shotgun (WGS) entry which is preliminary data.</text>
</comment>
<evidence type="ECO:0000313" key="1">
    <source>
        <dbReference type="EMBL" id="GAG85942.1"/>
    </source>
</evidence>
<reference evidence="1" key="1">
    <citation type="journal article" date="2014" name="Front. Microbiol.">
        <title>High frequency of phylogenetically diverse reductive dehalogenase-homologous genes in deep subseafloor sedimentary metagenomes.</title>
        <authorList>
            <person name="Kawai M."/>
            <person name="Futagami T."/>
            <person name="Toyoda A."/>
            <person name="Takaki Y."/>
            <person name="Nishi S."/>
            <person name="Hori S."/>
            <person name="Arai W."/>
            <person name="Tsubouchi T."/>
            <person name="Morono Y."/>
            <person name="Uchiyama I."/>
            <person name="Ito T."/>
            <person name="Fujiyama A."/>
            <person name="Inagaki F."/>
            <person name="Takami H."/>
        </authorList>
    </citation>
    <scope>NUCLEOTIDE SEQUENCE</scope>
    <source>
        <strain evidence="1">Expedition CK06-06</strain>
    </source>
</reference>
<feature type="non-terminal residue" evidence="1">
    <location>
        <position position="1"/>
    </location>
</feature>
<accession>X1BXT0</accession>
<gene>
    <name evidence="1" type="ORF">S01H4_28503</name>
</gene>
<organism evidence="1">
    <name type="scientific">marine sediment metagenome</name>
    <dbReference type="NCBI Taxonomy" id="412755"/>
    <lineage>
        <taxon>unclassified sequences</taxon>
        <taxon>metagenomes</taxon>
        <taxon>ecological metagenomes</taxon>
    </lineage>
</organism>
<proteinExistence type="predicted"/>
<dbReference type="AlphaFoldDB" id="X1BXT0"/>
<sequence>NDKTSLQVEWIDVYDAVPGRSVKKLAFARKEQAHGDQTTNTNS</sequence>
<name>X1BXT0_9ZZZZ</name>
<protein>
    <submittedName>
        <fullName evidence="1">Uncharacterized protein</fullName>
    </submittedName>
</protein>
<dbReference type="EMBL" id="BART01014192">
    <property type="protein sequence ID" value="GAG85942.1"/>
    <property type="molecule type" value="Genomic_DNA"/>
</dbReference>